<dbReference type="InterPro" id="IPR023614">
    <property type="entry name" value="Porin_dom_sf"/>
</dbReference>
<feature type="signal peptide" evidence="1">
    <location>
        <begin position="1"/>
        <end position="20"/>
    </location>
</feature>
<dbReference type="Gene3D" id="2.40.160.10">
    <property type="entry name" value="Porin"/>
    <property type="match status" value="1"/>
</dbReference>
<dbReference type="OrthoDB" id="197869at2"/>
<evidence type="ECO:0000313" key="5">
    <source>
        <dbReference type="Proteomes" id="UP000291338"/>
    </source>
</evidence>
<reference evidence="6" key="3">
    <citation type="submission" date="2019-06" db="EMBL/GenBank/DDBJ databases">
        <title>Co-occurence of chitin degradation, pigmentation and bioactivity in marine Pseudoalteromonas.</title>
        <authorList>
            <person name="Sonnenschein E.C."/>
            <person name="Bech P.K."/>
        </authorList>
    </citation>
    <scope>NUCLEOTIDE SEQUENCE [LARGE SCALE GENOMIC DNA]</scope>
    <source>
        <strain evidence="6">S1189</strain>
    </source>
</reference>
<feature type="chain" id="PRO_5033444190" evidence="1">
    <location>
        <begin position="21"/>
        <end position="359"/>
    </location>
</feature>
<comment type="caution">
    <text evidence="3">The sequence shown here is derived from an EMBL/GenBank/DDBJ whole genome shotgun (WGS) entry which is preliminary data.</text>
</comment>
<name>A0A4Q7IHI2_9GAMM</name>
<dbReference type="Proteomes" id="UP000291338">
    <property type="component" value="Unassembled WGS sequence"/>
</dbReference>
<dbReference type="EMBL" id="PNCM01000021">
    <property type="protein sequence ID" value="TMP80564.1"/>
    <property type="molecule type" value="Genomic_DNA"/>
</dbReference>
<dbReference type="InterPro" id="IPR033900">
    <property type="entry name" value="Gram_neg_porin_domain"/>
</dbReference>
<gene>
    <name evidence="3" type="ORF">C1E23_18985</name>
    <name evidence="4" type="ORF">CWB73_11050</name>
</gene>
<keyword evidence="1" id="KW-0732">Signal</keyword>
<protein>
    <submittedName>
        <fullName evidence="3">Porin</fullName>
    </submittedName>
</protein>
<evidence type="ECO:0000313" key="6">
    <source>
        <dbReference type="Proteomes" id="UP000307362"/>
    </source>
</evidence>
<dbReference type="GO" id="GO:0015288">
    <property type="term" value="F:porin activity"/>
    <property type="evidence" value="ECO:0007669"/>
    <property type="project" value="InterPro"/>
</dbReference>
<proteinExistence type="predicted"/>
<dbReference type="SUPFAM" id="SSF56935">
    <property type="entry name" value="Porins"/>
    <property type="match status" value="1"/>
</dbReference>
<dbReference type="EMBL" id="PPSX01000095">
    <property type="protein sequence ID" value="RZQ51514.1"/>
    <property type="molecule type" value="Genomic_DNA"/>
</dbReference>
<evidence type="ECO:0000259" key="2">
    <source>
        <dbReference type="Pfam" id="PF13609"/>
    </source>
</evidence>
<evidence type="ECO:0000256" key="1">
    <source>
        <dbReference type="SAM" id="SignalP"/>
    </source>
</evidence>
<reference evidence="4" key="4">
    <citation type="submission" date="2019-09" db="EMBL/GenBank/DDBJ databases">
        <title>Co-occurence of chitin degradation, pigmentation and bioactivity in marine Pseudoalteromonas.</title>
        <authorList>
            <person name="Sonnenschein E.C."/>
            <person name="Bech P.K."/>
        </authorList>
    </citation>
    <scope>NUCLEOTIDE SEQUENCE</scope>
    <source>
        <strain evidence="4">S1189</strain>
    </source>
</reference>
<organism evidence="3 5">
    <name type="scientific">Pseudoalteromonas phenolica</name>
    <dbReference type="NCBI Taxonomy" id="161398"/>
    <lineage>
        <taxon>Bacteria</taxon>
        <taxon>Pseudomonadati</taxon>
        <taxon>Pseudomonadota</taxon>
        <taxon>Gammaproteobacteria</taxon>
        <taxon>Alteromonadales</taxon>
        <taxon>Pseudoalteromonadaceae</taxon>
        <taxon>Pseudoalteromonas</taxon>
    </lineage>
</organism>
<evidence type="ECO:0000313" key="4">
    <source>
        <dbReference type="EMBL" id="TMP80564.1"/>
    </source>
</evidence>
<dbReference type="GO" id="GO:0016020">
    <property type="term" value="C:membrane"/>
    <property type="evidence" value="ECO:0007669"/>
    <property type="project" value="InterPro"/>
</dbReference>
<dbReference type="RefSeq" id="WP_130257056.1">
    <property type="nucleotide sequence ID" value="NZ_PNCM01000021.1"/>
</dbReference>
<dbReference type="Proteomes" id="UP000307362">
    <property type="component" value="Unassembled WGS sequence"/>
</dbReference>
<reference evidence="4 6" key="1">
    <citation type="submission" date="2017-12" db="EMBL/GenBank/DDBJ databases">
        <authorList>
            <person name="Paulsen S."/>
            <person name="Gram L.K."/>
        </authorList>
    </citation>
    <scope>NUCLEOTIDE SEQUENCE [LARGE SCALE GENOMIC DNA]</scope>
    <source>
        <strain evidence="4 6">S1189</strain>
    </source>
</reference>
<dbReference type="AlphaFoldDB" id="A0A4Q7IHI2"/>
<evidence type="ECO:0000313" key="3">
    <source>
        <dbReference type="EMBL" id="RZQ51514.1"/>
    </source>
</evidence>
<feature type="domain" description="Porin" evidence="2">
    <location>
        <begin position="65"/>
        <end position="355"/>
    </location>
</feature>
<dbReference type="Pfam" id="PF13609">
    <property type="entry name" value="Porin_4"/>
    <property type="match status" value="1"/>
</dbReference>
<accession>A0A4Q7IHI2</accession>
<reference evidence="3 5" key="2">
    <citation type="submission" date="2018-01" db="EMBL/GenBank/DDBJ databases">
        <title>Co-occurrence of chitin degradation, pigmentation and bioactivity in marine Pseudoalteromonas.</title>
        <authorList>
            <person name="Paulsen S."/>
            <person name="Gram L."/>
            <person name="Machado H."/>
        </authorList>
    </citation>
    <scope>NUCLEOTIDE SEQUENCE [LARGE SCALE GENOMIC DNA]</scope>
    <source>
        <strain evidence="3 5">S3898</strain>
    </source>
</reference>
<sequence length="359" mass="40355">MYRKVILGCALCFSALPSYSEVNISGFTSINAGKVLSGSGVPHYGINEPTFLADYPIVSVYNEDISFKPESLFGLQVSADLGEGLSATAQIVSRGANDFDAKFEWAYLSYEINNSWTIQAGKKRLPLFYYSDFYDVGYAYVWMRAPADNYTWQIFNYNGVNALYSGDIGDWSLMGNIYYGREDDKENKLLSDFFFQEPTREVWKDMLGGVLQGSNDWLELRATIMTYTNQRYRSGEPALWDGKNERDGTFYGFAANADFGNLFVWSELNRLDLDGNLDTAMLTLGYRFNSLTPFISYSAFKQKGGEDGEDHNTTSMGVRWDFHASAAFKIQYDEVEDNSTSLAVAGDSKAITIGIDMVF</sequence>